<protein>
    <submittedName>
        <fullName evidence="4">Methylation site containing protein</fullName>
    </submittedName>
</protein>
<gene>
    <name evidence="4" type="ORF">SHD_4100</name>
</gene>
<keyword evidence="3" id="KW-0472">Membrane</keyword>
<dbReference type="EMBL" id="AXZL01000076">
    <property type="protein sequence ID" value="ESE39891.1"/>
    <property type="molecule type" value="Genomic_DNA"/>
</dbReference>
<dbReference type="InterPro" id="IPR045584">
    <property type="entry name" value="Pilin-like"/>
</dbReference>
<dbReference type="PANTHER" id="PTHR30093:SF34">
    <property type="entry name" value="PREPILIN PEPTIDASE-DEPENDENT PROTEIN D"/>
    <property type="match status" value="1"/>
</dbReference>
<sequence>MTLCTVLELKMKGIKMNKNAQGFTLIELMIVVAIIGILAAVALPAYKDYVTSAQGGAAMKGISAFAQKIQTCNTTGVGCTGIQAEVAKNKKMTALDEEPSQGTGVTLVWTEPKCTLTATFDGNGGVSYAMTGSEESICKKGAGIGS</sequence>
<keyword evidence="3" id="KW-1133">Transmembrane helix</keyword>
<dbReference type="SUPFAM" id="SSF54523">
    <property type="entry name" value="Pili subunits"/>
    <property type="match status" value="1"/>
</dbReference>
<comment type="similarity">
    <text evidence="1">Belongs to the N-Me-Phe pilin family.</text>
</comment>
<keyword evidence="2" id="KW-0488">Methylation</keyword>
<comment type="caution">
    <text evidence="4">The sequence shown here is derived from an EMBL/GenBank/DDBJ whole genome shotgun (WGS) entry which is preliminary data.</text>
</comment>
<keyword evidence="5" id="KW-1185">Reference proteome</keyword>
<evidence type="ECO:0000313" key="4">
    <source>
        <dbReference type="EMBL" id="ESE39891.1"/>
    </source>
</evidence>
<dbReference type="PANTHER" id="PTHR30093">
    <property type="entry name" value="GENERAL SECRETION PATHWAY PROTEIN G"/>
    <property type="match status" value="1"/>
</dbReference>
<dbReference type="Pfam" id="PF07963">
    <property type="entry name" value="N_methyl"/>
    <property type="match status" value="1"/>
</dbReference>
<feature type="transmembrane region" description="Helical" evidence="3">
    <location>
        <begin position="20"/>
        <end position="43"/>
    </location>
</feature>
<evidence type="ECO:0000256" key="3">
    <source>
        <dbReference type="SAM" id="Phobius"/>
    </source>
</evidence>
<dbReference type="InterPro" id="IPR012902">
    <property type="entry name" value="N_methyl_site"/>
</dbReference>
<dbReference type="Gene3D" id="3.30.700.10">
    <property type="entry name" value="Glycoprotein, Type 4 Pilin"/>
    <property type="match status" value="1"/>
</dbReference>
<proteinExistence type="inferred from homology"/>
<name>A0ABN0PIV7_9GAMM</name>
<evidence type="ECO:0000256" key="2">
    <source>
        <dbReference type="ARBA" id="ARBA00022481"/>
    </source>
</evidence>
<dbReference type="PROSITE" id="PS00409">
    <property type="entry name" value="PROKAR_NTER_METHYL"/>
    <property type="match status" value="1"/>
</dbReference>
<evidence type="ECO:0000256" key="1">
    <source>
        <dbReference type="ARBA" id="ARBA00005233"/>
    </source>
</evidence>
<accession>A0ABN0PIV7</accession>
<reference evidence="4 5" key="1">
    <citation type="journal article" date="2013" name="Genome Announc.">
        <title>Draft Genome Sequence of Shewanella decolorationis S12, a Dye-Degrading Bacterium Isolated from a Wastewater Treatment Plant.</title>
        <authorList>
            <person name="Xu M."/>
            <person name="Fang Y."/>
            <person name="Liu J."/>
            <person name="Chen X."/>
            <person name="Sun G."/>
            <person name="Guo J."/>
            <person name="Hua Z."/>
            <person name="Tu Q."/>
            <person name="Wu L."/>
            <person name="Zhou J."/>
            <person name="Liu X."/>
        </authorList>
    </citation>
    <scope>NUCLEOTIDE SEQUENCE [LARGE SCALE GENOMIC DNA]</scope>
    <source>
        <strain evidence="4 5">S12</strain>
    </source>
</reference>
<dbReference type="Proteomes" id="UP000017548">
    <property type="component" value="Unassembled WGS sequence"/>
</dbReference>
<evidence type="ECO:0000313" key="5">
    <source>
        <dbReference type="Proteomes" id="UP000017548"/>
    </source>
</evidence>
<keyword evidence="3" id="KW-0812">Transmembrane</keyword>
<organism evidence="4 5">
    <name type="scientific">Shewanella decolorationis S12</name>
    <dbReference type="NCBI Taxonomy" id="1353536"/>
    <lineage>
        <taxon>Bacteria</taxon>
        <taxon>Pseudomonadati</taxon>
        <taxon>Pseudomonadota</taxon>
        <taxon>Gammaproteobacteria</taxon>
        <taxon>Alteromonadales</taxon>
        <taxon>Shewanellaceae</taxon>
        <taxon>Shewanella</taxon>
    </lineage>
</organism>
<dbReference type="NCBIfam" id="TIGR02532">
    <property type="entry name" value="IV_pilin_GFxxxE"/>
    <property type="match status" value="1"/>
</dbReference>